<dbReference type="Gene3D" id="3.30.450.20">
    <property type="entry name" value="PAS domain"/>
    <property type="match status" value="2"/>
</dbReference>
<dbReference type="CDD" id="cd00130">
    <property type="entry name" value="PAS"/>
    <property type="match status" value="2"/>
</dbReference>
<dbReference type="InterPro" id="IPR036890">
    <property type="entry name" value="HATPase_C_sf"/>
</dbReference>
<evidence type="ECO:0000256" key="1">
    <source>
        <dbReference type="ARBA" id="ARBA00000085"/>
    </source>
</evidence>
<dbReference type="EMBL" id="CP005290">
    <property type="protein sequence ID" value="AGK61122.1"/>
    <property type="molecule type" value="Genomic_DNA"/>
</dbReference>
<feature type="domain" description="PAS" evidence="7">
    <location>
        <begin position="24"/>
        <end position="69"/>
    </location>
</feature>
<dbReference type="GO" id="GO:0004673">
    <property type="term" value="F:protein histidine kinase activity"/>
    <property type="evidence" value="ECO:0007669"/>
    <property type="project" value="UniProtKB-EC"/>
</dbReference>
<dbReference type="PROSITE" id="PS50112">
    <property type="entry name" value="PAS"/>
    <property type="match status" value="2"/>
</dbReference>
<dbReference type="KEGG" id="ast:Asulf_01122"/>
<keyword evidence="5" id="KW-0418">Kinase</keyword>
<dbReference type="PANTHER" id="PTHR43304">
    <property type="entry name" value="PHYTOCHROME-LIKE PROTEIN CPH1"/>
    <property type="match status" value="1"/>
</dbReference>
<protein>
    <recommendedName>
        <fullName evidence="2">histidine kinase</fullName>
        <ecNumber evidence="2">2.7.13.3</ecNumber>
    </recommendedName>
</protein>
<dbReference type="SMART" id="SM00387">
    <property type="entry name" value="HATPase_c"/>
    <property type="match status" value="1"/>
</dbReference>
<dbReference type="Pfam" id="PF02518">
    <property type="entry name" value="HATPase_c"/>
    <property type="match status" value="1"/>
</dbReference>
<evidence type="ECO:0000256" key="2">
    <source>
        <dbReference type="ARBA" id="ARBA00012438"/>
    </source>
</evidence>
<gene>
    <name evidence="9" type="ORF">Asulf_01122</name>
</gene>
<dbReference type="SUPFAM" id="SSF55785">
    <property type="entry name" value="PYP-like sensor domain (PAS domain)"/>
    <property type="match status" value="2"/>
</dbReference>
<dbReference type="HOGENOM" id="CLU_000445_114_58_2"/>
<dbReference type="NCBIfam" id="TIGR00229">
    <property type="entry name" value="sensory_box"/>
    <property type="match status" value="2"/>
</dbReference>
<feature type="domain" description="Histidine kinase" evidence="6">
    <location>
        <begin position="256"/>
        <end position="439"/>
    </location>
</feature>
<dbReference type="InterPro" id="IPR013655">
    <property type="entry name" value="PAS_fold_3"/>
</dbReference>
<reference evidence="9 10" key="1">
    <citation type="journal article" date="2013" name="Genome Announc.">
        <title>Complete Genome Sequence of the Thermophilic and Facultatively Chemolithoautotrophic Sulfate Reducer Archaeoglobus sulfaticallidus Strain PM70-1T.</title>
        <authorList>
            <person name="Stokke R."/>
            <person name="Hocking W.P."/>
            <person name="Steinsbu B.O."/>
            <person name="Steen I.H."/>
        </authorList>
    </citation>
    <scope>NUCLEOTIDE SEQUENCE [LARGE SCALE GENOMIC DNA]</scope>
    <source>
        <strain evidence="9">PM70-1</strain>
    </source>
</reference>
<evidence type="ECO:0000256" key="4">
    <source>
        <dbReference type="ARBA" id="ARBA00022679"/>
    </source>
</evidence>
<evidence type="ECO:0000313" key="9">
    <source>
        <dbReference type="EMBL" id="AGK61122.1"/>
    </source>
</evidence>
<dbReference type="PROSITE" id="PS50113">
    <property type="entry name" value="PAC"/>
    <property type="match status" value="1"/>
</dbReference>
<dbReference type="PROSITE" id="PS50109">
    <property type="entry name" value="HIS_KIN"/>
    <property type="match status" value="1"/>
</dbReference>
<dbReference type="InterPro" id="IPR035965">
    <property type="entry name" value="PAS-like_dom_sf"/>
</dbReference>
<evidence type="ECO:0000259" key="8">
    <source>
        <dbReference type="PROSITE" id="PS50113"/>
    </source>
</evidence>
<dbReference type="STRING" id="387631.Asulf_01122"/>
<sequence>MDWKKMLDESLAGIFVIVGDRYKYVNKVFEDATGYSLEEIYDIIPFYKIAYEEDIPTIKKAIRSVLSGNKEYLEVRYVTKKGKIRYIRGFFKPFEVDGEKAILGSLVDVTKNKEFERKLKITEKLFRKMVDESQTPAYIVQNEKFIYVNDAFAETVGYSKGELYEINPFMLVHPDHREMVYRRYKERISGERETDTYKWKIVTKSGEIRWVVARPSRTVINDEPAVCATLVDITEIEKLNEELRRKNRYLTLINKIMRHDMLNDLAVIRGFVELIDVDFAEKIISRVDKTVRMINILKELERSWDSLHYINLKERIEHVIKDYDGVDFELDIDNVDVRVNDGIDIVFRNLIDNALKHSGAEKLKVKIKAYKEKDKVIVEFSDNGKGIDEKIKERLFEDGFTTNGQGMGLYIVKEILISYGGSIEIIKCRPLTYRMILPA</sequence>
<feature type="domain" description="PAC" evidence="8">
    <location>
        <begin position="195"/>
        <end position="245"/>
    </location>
</feature>
<dbReference type="EC" id="2.7.13.3" evidence="2"/>
<evidence type="ECO:0000313" key="10">
    <source>
        <dbReference type="Proteomes" id="UP000013307"/>
    </source>
</evidence>
<keyword evidence="10" id="KW-1185">Reference proteome</keyword>
<dbReference type="InterPro" id="IPR000700">
    <property type="entry name" value="PAS-assoc_C"/>
</dbReference>
<dbReference type="SUPFAM" id="SSF55874">
    <property type="entry name" value="ATPase domain of HSP90 chaperone/DNA topoisomerase II/histidine kinase"/>
    <property type="match status" value="1"/>
</dbReference>
<feature type="domain" description="PAS" evidence="7">
    <location>
        <begin position="122"/>
        <end position="191"/>
    </location>
</feature>
<dbReference type="PANTHER" id="PTHR43304:SF1">
    <property type="entry name" value="PAC DOMAIN-CONTAINING PROTEIN"/>
    <property type="match status" value="1"/>
</dbReference>
<accession>N0BFR8</accession>
<dbReference type="Gene3D" id="3.30.565.10">
    <property type="entry name" value="Histidine kinase-like ATPase, C-terminal domain"/>
    <property type="match status" value="1"/>
</dbReference>
<keyword evidence="3" id="KW-0597">Phosphoprotein</keyword>
<organism evidence="9 10">
    <name type="scientific">Archaeoglobus sulfaticallidus PM70-1</name>
    <dbReference type="NCBI Taxonomy" id="387631"/>
    <lineage>
        <taxon>Archaea</taxon>
        <taxon>Methanobacteriati</taxon>
        <taxon>Methanobacteriota</taxon>
        <taxon>Archaeoglobi</taxon>
        <taxon>Archaeoglobales</taxon>
        <taxon>Archaeoglobaceae</taxon>
        <taxon>Archaeoglobus</taxon>
    </lineage>
</organism>
<dbReference type="InterPro" id="IPR003594">
    <property type="entry name" value="HATPase_dom"/>
</dbReference>
<evidence type="ECO:0000256" key="3">
    <source>
        <dbReference type="ARBA" id="ARBA00022553"/>
    </source>
</evidence>
<name>N0BFR8_9EURY</name>
<dbReference type="SMART" id="SM00091">
    <property type="entry name" value="PAS"/>
    <property type="match status" value="2"/>
</dbReference>
<dbReference type="eggNOG" id="arCOG06940">
    <property type="taxonomic scope" value="Archaea"/>
</dbReference>
<keyword evidence="4" id="KW-0808">Transferase</keyword>
<dbReference type="Proteomes" id="UP000013307">
    <property type="component" value="Chromosome"/>
</dbReference>
<dbReference type="PRINTS" id="PR00344">
    <property type="entry name" value="BCTRLSENSOR"/>
</dbReference>
<dbReference type="InterPro" id="IPR005467">
    <property type="entry name" value="His_kinase_dom"/>
</dbReference>
<comment type="catalytic activity">
    <reaction evidence="1">
        <text>ATP + protein L-histidine = ADP + protein N-phospho-L-histidine.</text>
        <dbReference type="EC" id="2.7.13.3"/>
    </reaction>
</comment>
<dbReference type="CDD" id="cd00075">
    <property type="entry name" value="HATPase"/>
    <property type="match status" value="1"/>
</dbReference>
<dbReference type="InterPro" id="IPR000014">
    <property type="entry name" value="PAS"/>
</dbReference>
<dbReference type="InterPro" id="IPR052162">
    <property type="entry name" value="Sensor_kinase/Photoreceptor"/>
</dbReference>
<evidence type="ECO:0000259" key="6">
    <source>
        <dbReference type="PROSITE" id="PS50109"/>
    </source>
</evidence>
<evidence type="ECO:0000256" key="5">
    <source>
        <dbReference type="ARBA" id="ARBA00022777"/>
    </source>
</evidence>
<evidence type="ECO:0000259" key="7">
    <source>
        <dbReference type="PROSITE" id="PS50112"/>
    </source>
</evidence>
<dbReference type="AlphaFoldDB" id="N0BFR8"/>
<proteinExistence type="predicted"/>
<dbReference type="InterPro" id="IPR004358">
    <property type="entry name" value="Sig_transdc_His_kin-like_C"/>
</dbReference>
<dbReference type="Pfam" id="PF08447">
    <property type="entry name" value="PAS_3"/>
    <property type="match status" value="2"/>
</dbReference>